<organism evidence="2 3">
    <name type="scientific">Nematocida parisii (strain ERTm3)</name>
    <name type="common">Nematode killer fungus</name>
    <dbReference type="NCBI Taxonomy" id="935791"/>
    <lineage>
        <taxon>Eukaryota</taxon>
        <taxon>Fungi</taxon>
        <taxon>Fungi incertae sedis</taxon>
        <taxon>Microsporidia</taxon>
        <taxon>Nematocida</taxon>
    </lineage>
</organism>
<proteinExistence type="predicted"/>
<reference evidence="2" key="1">
    <citation type="submission" date="2011-01" db="EMBL/GenBank/DDBJ databases">
        <title>The Genome Sequence of Nematocida parisii strain ERTm3.</title>
        <authorList>
            <consortium name="The Broad Institute Genome Sequencing Platform"/>
            <consortium name="The Broad Institute Genome Sequencing Center for Infectious Disease"/>
            <person name="Cuomo C."/>
            <person name="Troemel E."/>
            <person name="Young S.K."/>
            <person name="Zeng Q."/>
            <person name="Gargeya S."/>
            <person name="Fitzgerald M."/>
            <person name="Haas B."/>
            <person name="Abouelleil A."/>
            <person name="Alvarado L."/>
            <person name="Arachchi H.M."/>
            <person name="Berlin A."/>
            <person name="Chapman S.B."/>
            <person name="Gearin G."/>
            <person name="Goldberg J."/>
            <person name="Griggs A."/>
            <person name="Gujja S."/>
            <person name="Hansen M."/>
            <person name="Heiman D."/>
            <person name="Howarth C."/>
            <person name="Larimer J."/>
            <person name="Lui A."/>
            <person name="MacDonald P.J.P."/>
            <person name="McCowen C."/>
            <person name="Montmayeur A."/>
            <person name="Murphy C."/>
            <person name="Neiman D."/>
            <person name="Pearson M."/>
            <person name="Priest M."/>
            <person name="Roberts A."/>
            <person name="Saif S."/>
            <person name="Shea T."/>
            <person name="Sisk P."/>
            <person name="Stolte C."/>
            <person name="Sykes S."/>
            <person name="Wortman J."/>
            <person name="Nusbaum C."/>
            <person name="Birren B."/>
        </authorList>
    </citation>
    <scope>NUCLEOTIDE SEQUENCE</scope>
    <source>
        <strain evidence="2">ERTm3</strain>
    </source>
</reference>
<keyword evidence="3" id="KW-1185">Reference proteome</keyword>
<evidence type="ECO:0000313" key="3">
    <source>
        <dbReference type="Proteomes" id="UP000002872"/>
    </source>
</evidence>
<dbReference type="InParanoid" id="I3EI77"/>
<dbReference type="AlphaFoldDB" id="I3EI77"/>
<protein>
    <submittedName>
        <fullName evidence="2">Uncharacterized protein</fullName>
    </submittedName>
</protein>
<evidence type="ECO:0000256" key="1">
    <source>
        <dbReference type="SAM" id="Phobius"/>
    </source>
</evidence>
<feature type="transmembrane region" description="Helical" evidence="1">
    <location>
        <begin position="61"/>
        <end position="86"/>
    </location>
</feature>
<dbReference type="VEuPathDB" id="MicrosporidiaDB:NEQG_00743"/>
<dbReference type="OrthoDB" id="2192685at2759"/>
<dbReference type="EMBL" id="GL870877">
    <property type="protein sequence ID" value="EIJ88924.1"/>
    <property type="molecule type" value="Genomic_DNA"/>
</dbReference>
<keyword evidence="1" id="KW-0472">Membrane</keyword>
<accession>I3EI77</accession>
<dbReference type="HOGENOM" id="CLU_1343587_0_0_1"/>
<feature type="transmembrane region" description="Helical" evidence="1">
    <location>
        <begin position="93"/>
        <end position="114"/>
    </location>
</feature>
<feature type="transmembrane region" description="Helical" evidence="1">
    <location>
        <begin position="120"/>
        <end position="140"/>
    </location>
</feature>
<name>I3EI77_NEMP3</name>
<feature type="transmembrane region" description="Helical" evidence="1">
    <location>
        <begin position="21"/>
        <end position="41"/>
    </location>
</feature>
<dbReference type="Proteomes" id="UP000002872">
    <property type="component" value="Unassembled WGS sequence"/>
</dbReference>
<gene>
    <name evidence="2" type="ORF">NEQG_00743</name>
</gene>
<feature type="transmembrane region" description="Helical" evidence="1">
    <location>
        <begin position="161"/>
        <end position="189"/>
    </location>
</feature>
<sequence length="204" mass="23337">MQNIVHGYNSKIKTSNRFTDIPMAFIAICNLLIFMTITILISKPNYNQNISINVYKVIDTITPRILLLFISIISILYIIPLVVILLYKYFTKLMIYINYLLLISTSIYGIYVSLQNQNVILAFILVIPLVLTIFMLYRTIKHINYIQNMLKLGTTIILKNISPYTATCTLSICTGLFIAVSVISTLNIYDVHTFKTVNLSDNPH</sequence>
<evidence type="ECO:0000313" key="2">
    <source>
        <dbReference type="EMBL" id="EIJ88924.1"/>
    </source>
</evidence>
<keyword evidence="1" id="KW-0812">Transmembrane</keyword>
<keyword evidence="1" id="KW-1133">Transmembrane helix</keyword>